<dbReference type="SMART" id="SM00530">
    <property type="entry name" value="HTH_XRE"/>
    <property type="match status" value="1"/>
</dbReference>
<dbReference type="AlphaFoldDB" id="A0A6P1TJ06"/>
<organism evidence="2 3">
    <name type="scientific">Anaerocolumna sedimenticola</name>
    <dbReference type="NCBI Taxonomy" id="2696063"/>
    <lineage>
        <taxon>Bacteria</taxon>
        <taxon>Bacillati</taxon>
        <taxon>Bacillota</taxon>
        <taxon>Clostridia</taxon>
        <taxon>Lachnospirales</taxon>
        <taxon>Lachnospiraceae</taxon>
        <taxon>Anaerocolumna</taxon>
    </lineage>
</organism>
<sequence>MKRRKLTPLGAEIKKCLIDKQMTQKELAKKIGVSPKYIHLILYGERSGKKYIPAIVSFLGLDFYIFDEQKKW</sequence>
<dbReference type="InterPro" id="IPR001387">
    <property type="entry name" value="Cro/C1-type_HTH"/>
</dbReference>
<proteinExistence type="predicted"/>
<accession>A0A6P1TJ06</accession>
<feature type="domain" description="HTH cro/C1-type" evidence="1">
    <location>
        <begin position="13"/>
        <end position="66"/>
    </location>
</feature>
<dbReference type="CDD" id="cd00093">
    <property type="entry name" value="HTH_XRE"/>
    <property type="match status" value="1"/>
</dbReference>
<dbReference type="SUPFAM" id="SSF47413">
    <property type="entry name" value="lambda repressor-like DNA-binding domains"/>
    <property type="match status" value="1"/>
</dbReference>
<name>A0A6P1TJ06_9FIRM</name>
<dbReference type="Gene3D" id="1.10.260.40">
    <property type="entry name" value="lambda repressor-like DNA-binding domains"/>
    <property type="match status" value="1"/>
</dbReference>
<dbReference type="EMBL" id="CP048000">
    <property type="protein sequence ID" value="QHQ59615.1"/>
    <property type="molecule type" value="Genomic_DNA"/>
</dbReference>
<dbReference type="PROSITE" id="PS50943">
    <property type="entry name" value="HTH_CROC1"/>
    <property type="match status" value="1"/>
</dbReference>
<dbReference type="InterPro" id="IPR010982">
    <property type="entry name" value="Lambda_DNA-bd_dom_sf"/>
</dbReference>
<evidence type="ECO:0000259" key="1">
    <source>
        <dbReference type="PROSITE" id="PS50943"/>
    </source>
</evidence>
<keyword evidence="3" id="KW-1185">Reference proteome</keyword>
<dbReference type="RefSeq" id="WP_161836358.1">
    <property type="nucleotide sequence ID" value="NZ_CP048000.1"/>
</dbReference>
<gene>
    <name evidence="2" type="ORF">Ana3638_01385</name>
</gene>
<reference evidence="2 3" key="1">
    <citation type="submission" date="2020-01" db="EMBL/GenBank/DDBJ databases">
        <title>Genome analysis of Anaerocolumna sp. CBA3638.</title>
        <authorList>
            <person name="Kim J."/>
            <person name="Roh S.W."/>
        </authorList>
    </citation>
    <scope>NUCLEOTIDE SEQUENCE [LARGE SCALE GENOMIC DNA]</scope>
    <source>
        <strain evidence="2 3">CBA3638</strain>
    </source>
</reference>
<dbReference type="GO" id="GO:0003677">
    <property type="term" value="F:DNA binding"/>
    <property type="evidence" value="ECO:0007669"/>
    <property type="project" value="InterPro"/>
</dbReference>
<dbReference type="KEGG" id="anr:Ana3638_01385"/>
<evidence type="ECO:0000313" key="3">
    <source>
        <dbReference type="Proteomes" id="UP000464314"/>
    </source>
</evidence>
<dbReference type="Pfam" id="PF01381">
    <property type="entry name" value="HTH_3"/>
    <property type="match status" value="1"/>
</dbReference>
<dbReference type="Proteomes" id="UP000464314">
    <property type="component" value="Chromosome"/>
</dbReference>
<evidence type="ECO:0000313" key="2">
    <source>
        <dbReference type="EMBL" id="QHQ59615.1"/>
    </source>
</evidence>
<protein>
    <submittedName>
        <fullName evidence="2">Helix-turn-helix domain-containing protein</fullName>
    </submittedName>
</protein>